<feature type="compositionally biased region" description="Polar residues" evidence="1">
    <location>
        <begin position="651"/>
        <end position="660"/>
    </location>
</feature>
<dbReference type="STRING" id="1336337.A0A3N4J4W5"/>
<accession>A0A3N4J4W5</accession>
<feature type="region of interest" description="Disordered" evidence="1">
    <location>
        <begin position="645"/>
        <end position="667"/>
    </location>
</feature>
<organism evidence="3 4">
    <name type="scientific">Choiromyces venosus 120613-1</name>
    <dbReference type="NCBI Taxonomy" id="1336337"/>
    <lineage>
        <taxon>Eukaryota</taxon>
        <taxon>Fungi</taxon>
        <taxon>Dikarya</taxon>
        <taxon>Ascomycota</taxon>
        <taxon>Pezizomycotina</taxon>
        <taxon>Pezizomycetes</taxon>
        <taxon>Pezizales</taxon>
        <taxon>Tuberaceae</taxon>
        <taxon>Choiromyces</taxon>
    </lineage>
</organism>
<name>A0A3N4J4W5_9PEZI</name>
<sequence>MKHKPREFEMSKQFVKDFLASEKNWSYFWDNIKGKDHFVENMAEISNYDWGGNDGALIQPTSQGDFDFFQGSGVLTKLNGQRDRKVDKKRILVMEDCKIEHLIFMMANLDFQETCHVGEFLSRLRLMDSQKMGFDDQTILPDNLWITEFNINFITVSRVGDAEGLLSSTYFPKKRAKFQSITPAVPDPDLMIAEAAIGFRIIGDLHDRYWTCYVFYDFGSKQLSSDARDEVADSDYGKTARQRKCLEGFLVRQALDLLISETENILQVIAKAVGAKEERSQTLYNPLLTEDDLSEENFFTTMNKNSVFYPWLLEVYGALRDKCAKSRSVAKLWLSAENERQYKSRWSENDQKEFGQDVANKRREVKARCTMLEKMETNFKERIERIKILKESLSSELALRVARKSTLSGELALREARKSTQIARTVNLFAIVTTIYLPLTFSSSIVAIQGFGWSSPAKALLKITLSVAFGTIILLASLAYIRRHFATLRVWAQRSIRQKMSEDSATTKGDRVDSVYNEQQPSWKRWKNRASRLEEMEKRSMLLASNTPDGSGSNWWYWYYMMISVFITVPVQELTFIIHTLHGQKIKDAGPLKKFVRVPLAPIWIMELVFVYVVMLVGTGLIFLVRWMRRKAFWLWTGNDVPEKTQDTRLDQSNTAQAQPGTKEENTNHTLESYREIVLWLKRPAKIMKLRIITDALPSRGKKKPDDTESATSGHRLQASPPAGE</sequence>
<dbReference type="Proteomes" id="UP000276215">
    <property type="component" value="Unassembled WGS sequence"/>
</dbReference>
<feature type="transmembrane region" description="Helical" evidence="2">
    <location>
        <begin position="426"/>
        <end position="448"/>
    </location>
</feature>
<evidence type="ECO:0000256" key="1">
    <source>
        <dbReference type="SAM" id="MobiDB-lite"/>
    </source>
</evidence>
<keyword evidence="2" id="KW-1133">Transmembrane helix</keyword>
<feature type="transmembrane region" description="Helical" evidence="2">
    <location>
        <begin position="601"/>
        <end position="625"/>
    </location>
</feature>
<feature type="region of interest" description="Disordered" evidence="1">
    <location>
        <begin position="698"/>
        <end position="725"/>
    </location>
</feature>
<keyword evidence="2" id="KW-0812">Transmembrane</keyword>
<evidence type="ECO:0000313" key="4">
    <source>
        <dbReference type="Proteomes" id="UP000276215"/>
    </source>
</evidence>
<feature type="transmembrane region" description="Helical" evidence="2">
    <location>
        <begin position="460"/>
        <end position="481"/>
    </location>
</feature>
<feature type="transmembrane region" description="Helical" evidence="2">
    <location>
        <begin position="557"/>
        <end position="581"/>
    </location>
</feature>
<reference evidence="3 4" key="1">
    <citation type="journal article" date="2018" name="Nat. Ecol. Evol.">
        <title>Pezizomycetes genomes reveal the molecular basis of ectomycorrhizal truffle lifestyle.</title>
        <authorList>
            <person name="Murat C."/>
            <person name="Payen T."/>
            <person name="Noel B."/>
            <person name="Kuo A."/>
            <person name="Morin E."/>
            <person name="Chen J."/>
            <person name="Kohler A."/>
            <person name="Krizsan K."/>
            <person name="Balestrini R."/>
            <person name="Da Silva C."/>
            <person name="Montanini B."/>
            <person name="Hainaut M."/>
            <person name="Levati E."/>
            <person name="Barry K.W."/>
            <person name="Belfiori B."/>
            <person name="Cichocki N."/>
            <person name="Clum A."/>
            <person name="Dockter R.B."/>
            <person name="Fauchery L."/>
            <person name="Guy J."/>
            <person name="Iotti M."/>
            <person name="Le Tacon F."/>
            <person name="Lindquist E.A."/>
            <person name="Lipzen A."/>
            <person name="Malagnac F."/>
            <person name="Mello A."/>
            <person name="Molinier V."/>
            <person name="Miyauchi S."/>
            <person name="Poulain J."/>
            <person name="Riccioni C."/>
            <person name="Rubini A."/>
            <person name="Sitrit Y."/>
            <person name="Splivallo R."/>
            <person name="Traeger S."/>
            <person name="Wang M."/>
            <person name="Zifcakova L."/>
            <person name="Wipf D."/>
            <person name="Zambonelli A."/>
            <person name="Paolocci F."/>
            <person name="Nowrousian M."/>
            <person name="Ottonello S."/>
            <person name="Baldrian P."/>
            <person name="Spatafora J.W."/>
            <person name="Henrissat B."/>
            <person name="Nagy L.G."/>
            <person name="Aury J.M."/>
            <person name="Wincker P."/>
            <person name="Grigoriev I.V."/>
            <person name="Bonfante P."/>
            <person name="Martin F.M."/>
        </authorList>
    </citation>
    <scope>NUCLEOTIDE SEQUENCE [LARGE SCALE GENOMIC DNA]</scope>
    <source>
        <strain evidence="3 4">120613-1</strain>
    </source>
</reference>
<gene>
    <name evidence="3" type="ORF">L873DRAFT_1778268</name>
</gene>
<dbReference type="AlphaFoldDB" id="A0A3N4J4W5"/>
<dbReference type="OrthoDB" id="5361176at2759"/>
<dbReference type="EMBL" id="ML120458">
    <property type="protein sequence ID" value="RPA93195.1"/>
    <property type="molecule type" value="Genomic_DNA"/>
</dbReference>
<keyword evidence="4" id="KW-1185">Reference proteome</keyword>
<protein>
    <submittedName>
        <fullName evidence="3">Uncharacterized protein</fullName>
    </submittedName>
</protein>
<evidence type="ECO:0000256" key="2">
    <source>
        <dbReference type="SAM" id="Phobius"/>
    </source>
</evidence>
<keyword evidence="2" id="KW-0472">Membrane</keyword>
<proteinExistence type="predicted"/>
<evidence type="ECO:0000313" key="3">
    <source>
        <dbReference type="EMBL" id="RPA93195.1"/>
    </source>
</evidence>